<feature type="compositionally biased region" description="Basic and acidic residues" evidence="1">
    <location>
        <begin position="88"/>
        <end position="98"/>
    </location>
</feature>
<feature type="compositionally biased region" description="Basic and acidic residues" evidence="1">
    <location>
        <begin position="55"/>
        <end position="65"/>
    </location>
</feature>
<evidence type="ECO:0000313" key="3">
    <source>
        <dbReference type="Proteomes" id="UP001497516"/>
    </source>
</evidence>
<evidence type="ECO:0000256" key="1">
    <source>
        <dbReference type="SAM" id="MobiDB-lite"/>
    </source>
</evidence>
<dbReference type="PANTHER" id="PTHR34222">
    <property type="entry name" value="GAG_PRE-INTEGRS DOMAIN-CONTAINING PROTEIN"/>
    <property type="match status" value="1"/>
</dbReference>
<dbReference type="GO" id="GO:0003676">
    <property type="term" value="F:nucleic acid binding"/>
    <property type="evidence" value="ECO:0007669"/>
    <property type="project" value="InterPro"/>
</dbReference>
<feature type="compositionally biased region" description="Low complexity" evidence="1">
    <location>
        <begin position="149"/>
        <end position="162"/>
    </location>
</feature>
<feature type="region of interest" description="Disordered" evidence="1">
    <location>
        <begin position="23"/>
        <end position="67"/>
    </location>
</feature>
<dbReference type="SUPFAM" id="SSF57756">
    <property type="entry name" value="Retrovirus zinc finger-like domains"/>
    <property type="match status" value="1"/>
</dbReference>
<feature type="region of interest" description="Disordered" evidence="1">
    <location>
        <begin position="88"/>
        <end position="190"/>
    </location>
</feature>
<dbReference type="AlphaFoldDB" id="A0AAV2EVW8"/>
<feature type="compositionally biased region" description="Polar residues" evidence="1">
    <location>
        <begin position="124"/>
        <end position="135"/>
    </location>
</feature>
<dbReference type="Proteomes" id="UP001497516">
    <property type="component" value="Chromosome 5"/>
</dbReference>
<dbReference type="EMBL" id="OZ034818">
    <property type="protein sequence ID" value="CAL1389807.1"/>
    <property type="molecule type" value="Genomic_DNA"/>
</dbReference>
<dbReference type="InterPro" id="IPR036875">
    <property type="entry name" value="Znf_CCHC_sf"/>
</dbReference>
<gene>
    <name evidence="2" type="ORF">LTRI10_LOCUS30638</name>
</gene>
<reference evidence="2 3" key="1">
    <citation type="submission" date="2024-04" db="EMBL/GenBank/DDBJ databases">
        <authorList>
            <person name="Fracassetti M."/>
        </authorList>
    </citation>
    <scope>NUCLEOTIDE SEQUENCE [LARGE SCALE GENOMIC DNA]</scope>
</reference>
<dbReference type="GO" id="GO:0008270">
    <property type="term" value="F:zinc ion binding"/>
    <property type="evidence" value="ECO:0007669"/>
    <property type="project" value="InterPro"/>
</dbReference>
<evidence type="ECO:0000313" key="2">
    <source>
        <dbReference type="EMBL" id="CAL1389807.1"/>
    </source>
</evidence>
<sequence length="190" mass="20858">MKPLPTVVTAYDYLLQQEQKIKTEGSIGKQKSGQSVALAVGSGNSSGSNDTPPRSYDRPEGDGERPGGLFCNYCKKTNHVIKDCWRLKKKRQDKEGMPRNRFAGSVGQGSGSEEGQDSEGRLQVETSSLHQNSGGFTVEEMNRLRGLLQSSTSTSPTSPQSPVINHRSHSVTNYLPKFPSHADDWFGDRK</sequence>
<feature type="compositionally biased region" description="Basic and acidic residues" evidence="1">
    <location>
        <begin position="180"/>
        <end position="190"/>
    </location>
</feature>
<protein>
    <submittedName>
        <fullName evidence="2">Uncharacterized protein</fullName>
    </submittedName>
</protein>
<keyword evidence="3" id="KW-1185">Reference proteome</keyword>
<accession>A0AAV2EVW8</accession>
<dbReference type="PANTHER" id="PTHR34222:SF100">
    <property type="entry name" value="CCHC-TYPE DOMAIN-CONTAINING PROTEIN"/>
    <property type="match status" value="1"/>
</dbReference>
<proteinExistence type="predicted"/>
<feature type="compositionally biased region" description="Polar residues" evidence="1">
    <location>
        <begin position="42"/>
        <end position="52"/>
    </location>
</feature>
<organism evidence="2 3">
    <name type="scientific">Linum trigynum</name>
    <dbReference type="NCBI Taxonomy" id="586398"/>
    <lineage>
        <taxon>Eukaryota</taxon>
        <taxon>Viridiplantae</taxon>
        <taxon>Streptophyta</taxon>
        <taxon>Embryophyta</taxon>
        <taxon>Tracheophyta</taxon>
        <taxon>Spermatophyta</taxon>
        <taxon>Magnoliopsida</taxon>
        <taxon>eudicotyledons</taxon>
        <taxon>Gunneridae</taxon>
        <taxon>Pentapetalae</taxon>
        <taxon>rosids</taxon>
        <taxon>fabids</taxon>
        <taxon>Malpighiales</taxon>
        <taxon>Linaceae</taxon>
        <taxon>Linum</taxon>
    </lineage>
</organism>
<name>A0AAV2EVW8_9ROSI</name>